<sequence>MTSHPAFSFRAGACRILVVGLGFGTLLVPGLLATSTIAIGAGFDCRLAKSRVEKLICADPGLSKLDGEMNILFDKIQGETAGHDGETGKVVDPVGKEQTLWRTTVRDKCKDTACLKTAYKTRLSAMRKNWAEALDPADQ</sequence>
<dbReference type="AlphaFoldDB" id="A0A6L9UE20"/>
<dbReference type="GO" id="GO:0005576">
    <property type="term" value="C:extracellular region"/>
    <property type="evidence" value="ECO:0007669"/>
    <property type="project" value="TreeGrafter"/>
</dbReference>
<comment type="caution">
    <text evidence="1">The sequence shown here is derived from an EMBL/GenBank/DDBJ whole genome shotgun (WGS) entry which is preliminary data.</text>
</comment>
<evidence type="ECO:0008006" key="3">
    <source>
        <dbReference type="Google" id="ProtNLM"/>
    </source>
</evidence>
<dbReference type="EMBL" id="WUEY01000011">
    <property type="protein sequence ID" value="NEI72386.1"/>
    <property type="molecule type" value="Genomic_DNA"/>
</dbReference>
<reference evidence="1 2" key="1">
    <citation type="submission" date="2019-12" db="EMBL/GenBank/DDBJ databases">
        <title>Rhizobium genotypes associated with high levels of biological nitrogen fixation by grain legumes in a temperate-maritime cropping system.</title>
        <authorList>
            <person name="Maluk M."/>
            <person name="Francesc Ferrando Molina F."/>
            <person name="Lopez Del Egido L."/>
            <person name="Lafos M."/>
            <person name="Langarica-Fuentes A."/>
            <person name="Gebre Yohannes G."/>
            <person name="Young M.W."/>
            <person name="Martin P."/>
            <person name="Gantlett R."/>
            <person name="Kenicer G."/>
            <person name="Hawes C."/>
            <person name="Begg G.S."/>
            <person name="Quilliam R.S."/>
            <person name="Squire G.R."/>
            <person name="Poole P.S."/>
            <person name="Young P.W."/>
            <person name="Iannetta P.M."/>
            <person name="James E.K."/>
        </authorList>
    </citation>
    <scope>NUCLEOTIDE SEQUENCE [LARGE SCALE GENOMIC DNA]</scope>
    <source>
        <strain evidence="1 2">JHI1118</strain>
    </source>
</reference>
<name>A0A6L9UE20_9HYPH</name>
<protein>
    <recommendedName>
        <fullName evidence="3">Lysozyme inhibitor LprI N-terminal domain-containing protein</fullName>
    </recommendedName>
</protein>
<evidence type="ECO:0000313" key="2">
    <source>
        <dbReference type="Proteomes" id="UP000483035"/>
    </source>
</evidence>
<gene>
    <name evidence="1" type="ORF">GR212_22625</name>
</gene>
<dbReference type="PANTHER" id="PTHR37549">
    <property type="entry name" value="LIPOPROTEIN LPRI"/>
    <property type="match status" value="1"/>
</dbReference>
<accession>A0A6L9UE20</accession>
<dbReference type="PANTHER" id="PTHR37549:SF1">
    <property type="entry name" value="LIPOPROTEIN LPRI"/>
    <property type="match status" value="1"/>
</dbReference>
<proteinExistence type="predicted"/>
<organism evidence="1 2">
    <name type="scientific">Rhizobium lusitanum</name>
    <dbReference type="NCBI Taxonomy" id="293958"/>
    <lineage>
        <taxon>Bacteria</taxon>
        <taxon>Pseudomonadati</taxon>
        <taxon>Pseudomonadota</taxon>
        <taxon>Alphaproteobacteria</taxon>
        <taxon>Hyphomicrobiales</taxon>
        <taxon>Rhizobiaceae</taxon>
        <taxon>Rhizobium/Agrobacterium group</taxon>
        <taxon>Rhizobium</taxon>
    </lineage>
</organism>
<evidence type="ECO:0000313" key="1">
    <source>
        <dbReference type="EMBL" id="NEI72386.1"/>
    </source>
</evidence>
<dbReference type="Proteomes" id="UP000483035">
    <property type="component" value="Unassembled WGS sequence"/>
</dbReference>
<dbReference type="InterPro" id="IPR052755">
    <property type="entry name" value="Lysozyme_Inhibitor_LprI"/>
</dbReference>
<dbReference type="RefSeq" id="WP_163989637.1">
    <property type="nucleotide sequence ID" value="NZ_WUEY01000011.1"/>
</dbReference>